<keyword evidence="1" id="KW-1133">Transmembrane helix</keyword>
<reference evidence="2 3" key="1">
    <citation type="submission" date="2014-04" db="EMBL/GenBank/DDBJ databases">
        <title>Whole genome of Muricauda olearia.</title>
        <authorList>
            <person name="Zhang X.-H."/>
            <person name="Tang K."/>
        </authorList>
    </citation>
    <scope>NUCLEOTIDE SEQUENCE [LARGE SCALE GENOMIC DNA]</scope>
    <source>
        <strain evidence="2 3">Th120</strain>
    </source>
</reference>
<organism evidence="2 3">
    <name type="scientific">Flagellimonas olearia</name>
    <dbReference type="NCBI Taxonomy" id="552546"/>
    <lineage>
        <taxon>Bacteria</taxon>
        <taxon>Pseudomonadati</taxon>
        <taxon>Bacteroidota</taxon>
        <taxon>Flavobacteriia</taxon>
        <taxon>Flavobacteriales</taxon>
        <taxon>Flavobacteriaceae</taxon>
        <taxon>Flagellimonas</taxon>
    </lineage>
</organism>
<proteinExistence type="predicted"/>
<dbReference type="AlphaFoldDB" id="A0A444VRM9"/>
<comment type="caution">
    <text evidence="2">The sequence shown here is derived from an EMBL/GenBank/DDBJ whole genome shotgun (WGS) entry which is preliminary data.</text>
</comment>
<evidence type="ECO:0000256" key="1">
    <source>
        <dbReference type="SAM" id="Phobius"/>
    </source>
</evidence>
<dbReference type="Proteomes" id="UP000290261">
    <property type="component" value="Unassembled WGS sequence"/>
</dbReference>
<evidence type="ECO:0000313" key="2">
    <source>
        <dbReference type="EMBL" id="RYC53461.1"/>
    </source>
</evidence>
<gene>
    <name evidence="2" type="ORF">DN53_04400</name>
</gene>
<name>A0A444VRM9_9FLAO</name>
<evidence type="ECO:0000313" key="3">
    <source>
        <dbReference type="Proteomes" id="UP000290261"/>
    </source>
</evidence>
<dbReference type="RefSeq" id="WP_129653131.1">
    <property type="nucleotide sequence ID" value="NZ_ML142907.1"/>
</dbReference>
<keyword evidence="3" id="KW-1185">Reference proteome</keyword>
<sequence>MKTKRIKNWVVENPHKAALSFMDFATLLDSTIKKINGSLALGFLSFREIAGVILVVGTVLLLSILLLG</sequence>
<keyword evidence="1" id="KW-0812">Transmembrane</keyword>
<protein>
    <submittedName>
        <fullName evidence="2">Uncharacterized protein</fullName>
    </submittedName>
</protein>
<dbReference type="EMBL" id="JJMP01000001">
    <property type="protein sequence ID" value="RYC53461.1"/>
    <property type="molecule type" value="Genomic_DNA"/>
</dbReference>
<accession>A0A444VRM9</accession>
<keyword evidence="1" id="KW-0472">Membrane</keyword>
<feature type="transmembrane region" description="Helical" evidence="1">
    <location>
        <begin position="49"/>
        <end position="67"/>
    </location>
</feature>